<dbReference type="STRING" id="1184267.A11Q_2270"/>
<dbReference type="InterPro" id="IPR000891">
    <property type="entry name" value="PYR_CT"/>
</dbReference>
<evidence type="ECO:0000256" key="4">
    <source>
        <dbReference type="SAM" id="MobiDB-lite"/>
    </source>
</evidence>
<dbReference type="PANTHER" id="PTHR42738">
    <property type="entry name" value="HYDROXYMETHYLGLUTARYL-COA LYASE"/>
    <property type="match status" value="1"/>
</dbReference>
<keyword evidence="2" id="KW-0479">Metal-binding</keyword>
<evidence type="ECO:0000256" key="2">
    <source>
        <dbReference type="ARBA" id="ARBA00022723"/>
    </source>
</evidence>
<evidence type="ECO:0000256" key="3">
    <source>
        <dbReference type="ARBA" id="ARBA00023239"/>
    </source>
</evidence>
<comment type="similarity">
    <text evidence="1">Belongs to the HMG-CoA lyase family.</text>
</comment>
<dbReference type="InterPro" id="IPR043594">
    <property type="entry name" value="HMGL"/>
</dbReference>
<evidence type="ECO:0000256" key="1">
    <source>
        <dbReference type="ARBA" id="ARBA00009405"/>
    </source>
</evidence>
<keyword evidence="3 6" id="KW-0456">Lyase</keyword>
<name>M4VEP2_9BACT</name>
<dbReference type="InterPro" id="IPR013785">
    <property type="entry name" value="Aldolase_TIM"/>
</dbReference>
<evidence type="ECO:0000259" key="5">
    <source>
        <dbReference type="PROSITE" id="PS50991"/>
    </source>
</evidence>
<feature type="domain" description="Pyruvate carboxyltransferase" evidence="5">
    <location>
        <begin position="15"/>
        <end position="307"/>
    </location>
</feature>
<dbReference type="FunFam" id="3.20.20.70:FF:000071">
    <property type="entry name" value="Hydroxymethylglutaryl-CoA lyase"/>
    <property type="match status" value="1"/>
</dbReference>
<dbReference type="KEGG" id="bex:A11Q_2270"/>
<dbReference type="Proteomes" id="UP000012040">
    <property type="component" value="Chromosome"/>
</dbReference>
<evidence type="ECO:0000313" key="7">
    <source>
        <dbReference type="Proteomes" id="UP000012040"/>
    </source>
</evidence>
<reference evidence="6 7" key="1">
    <citation type="journal article" date="2013" name="ISME J.">
        <title>By their genes ye shall know them: genomic signatures of predatory bacteria.</title>
        <authorList>
            <person name="Pasternak Z."/>
            <person name="Pietrokovski S."/>
            <person name="Rotem O."/>
            <person name="Gophna U."/>
            <person name="Lurie-Weinberger M.N."/>
            <person name="Jurkevitch E."/>
        </authorList>
    </citation>
    <scope>NUCLEOTIDE SEQUENCE [LARGE SCALE GENOMIC DNA]</scope>
    <source>
        <strain evidence="6 7">JSS</strain>
    </source>
</reference>
<dbReference type="NCBIfam" id="NF004283">
    <property type="entry name" value="PRK05692.1"/>
    <property type="match status" value="1"/>
</dbReference>
<dbReference type="RefSeq" id="WP_015470976.1">
    <property type="nucleotide sequence ID" value="NC_020813.1"/>
</dbReference>
<dbReference type="OrthoDB" id="5290248at2"/>
<dbReference type="SUPFAM" id="SSF51569">
    <property type="entry name" value="Aldolase"/>
    <property type="match status" value="1"/>
</dbReference>
<gene>
    <name evidence="6" type="ORF">A11Q_2270</name>
</gene>
<keyword evidence="7" id="KW-1185">Reference proteome</keyword>
<dbReference type="CDD" id="cd07938">
    <property type="entry name" value="DRE_TIM_HMGL"/>
    <property type="match status" value="1"/>
</dbReference>
<evidence type="ECO:0000313" key="6">
    <source>
        <dbReference type="EMBL" id="AGH96486.1"/>
    </source>
</evidence>
<dbReference type="GO" id="GO:0004419">
    <property type="term" value="F:hydroxymethylglutaryl-CoA lyase activity"/>
    <property type="evidence" value="ECO:0007669"/>
    <property type="project" value="TreeGrafter"/>
</dbReference>
<dbReference type="PROSITE" id="PS50991">
    <property type="entry name" value="PYR_CT"/>
    <property type="match status" value="1"/>
</dbReference>
<dbReference type="AlphaFoldDB" id="M4VEP2"/>
<proteinExistence type="inferred from homology"/>
<dbReference type="GO" id="GO:0046872">
    <property type="term" value="F:metal ion binding"/>
    <property type="evidence" value="ECO:0007669"/>
    <property type="project" value="UniProtKB-KW"/>
</dbReference>
<dbReference type="GO" id="GO:0046951">
    <property type="term" value="P:ketone body biosynthetic process"/>
    <property type="evidence" value="ECO:0007669"/>
    <property type="project" value="TreeGrafter"/>
</dbReference>
<feature type="compositionally biased region" description="Basic residues" evidence="4">
    <location>
        <begin position="90"/>
        <end position="103"/>
    </location>
</feature>
<dbReference type="HOGENOM" id="CLU_022138_3_2_7"/>
<sequence>MRTKKNTASKSAKKVKIVEVGLRDGLQNESSQLSVEQRYDLYEKLVQAGSQNIEIGAFVSPKWVPQMAVTPQLTSMIISESSYADPNNSKFKKNKLKTNKKTKQKSDVHHSVLVPNEQGMLQAIEAGVKEVAIFGACSESFSLKNINCTIAESFKRFKAVMKLAREHNVKVRGYLSTCFYCPFEGHIPEKKVIAIAKKMYQLGVYEISIGDTIGAAQPAQVESLFKNLKKVIPAAKLAGHFHDTRGQALANILAAYHVGIRTFDASIAGLGGCPYAPGAAGNVATEDVVYMFDGMNVNTGLNIERLIEAHRWLQPLMDHPLSSKVGRVGLLHPLGKVKRIN</sequence>
<accession>M4VEP2</accession>
<dbReference type="Pfam" id="PF00682">
    <property type="entry name" value="HMGL-like"/>
    <property type="match status" value="1"/>
</dbReference>
<dbReference type="PATRIC" id="fig|1184267.3.peg.2300"/>
<dbReference type="eggNOG" id="COG0119">
    <property type="taxonomic scope" value="Bacteria"/>
</dbReference>
<protein>
    <submittedName>
        <fullName evidence="6">Hydroxymethylglutaryl-CoA lyase</fullName>
    </submittedName>
</protein>
<dbReference type="PANTHER" id="PTHR42738:SF7">
    <property type="entry name" value="HYDROXYMETHYLGLUTARYL-COA LYASE"/>
    <property type="match status" value="1"/>
</dbReference>
<feature type="region of interest" description="Disordered" evidence="4">
    <location>
        <begin position="89"/>
        <end position="108"/>
    </location>
</feature>
<dbReference type="EMBL" id="CP003537">
    <property type="protein sequence ID" value="AGH96486.1"/>
    <property type="molecule type" value="Genomic_DNA"/>
</dbReference>
<dbReference type="Gene3D" id="3.20.20.70">
    <property type="entry name" value="Aldolase class I"/>
    <property type="match status" value="1"/>
</dbReference>
<organism evidence="6 7">
    <name type="scientific">Pseudobdellovibrio exovorus JSS</name>
    <dbReference type="NCBI Taxonomy" id="1184267"/>
    <lineage>
        <taxon>Bacteria</taxon>
        <taxon>Pseudomonadati</taxon>
        <taxon>Bdellovibrionota</taxon>
        <taxon>Bdellovibrionia</taxon>
        <taxon>Bdellovibrionales</taxon>
        <taxon>Pseudobdellovibrionaceae</taxon>
        <taxon>Pseudobdellovibrio</taxon>
    </lineage>
</organism>
<dbReference type="GO" id="GO:0006552">
    <property type="term" value="P:L-leucine catabolic process"/>
    <property type="evidence" value="ECO:0007669"/>
    <property type="project" value="TreeGrafter"/>
</dbReference>